<proteinExistence type="predicted"/>
<dbReference type="PANTHER" id="PTHR33332">
    <property type="entry name" value="REVERSE TRANSCRIPTASE DOMAIN-CONTAINING PROTEIN"/>
    <property type="match status" value="1"/>
</dbReference>
<keyword evidence="4" id="KW-1185">Reference proteome</keyword>
<protein>
    <recommendedName>
        <fullName evidence="2">Reverse transcriptase domain-containing protein</fullName>
    </recommendedName>
</protein>
<evidence type="ECO:0000313" key="3">
    <source>
        <dbReference type="Ensembl" id="ENSMALP00000023269.1"/>
    </source>
</evidence>
<reference evidence="3" key="2">
    <citation type="submission" date="2025-09" db="UniProtKB">
        <authorList>
            <consortium name="Ensembl"/>
        </authorList>
    </citation>
    <scope>IDENTIFICATION</scope>
</reference>
<keyword evidence="1" id="KW-0812">Transmembrane</keyword>
<accession>A0A3Q3JTE2</accession>
<feature type="domain" description="Reverse transcriptase" evidence="2">
    <location>
        <begin position="1"/>
        <end position="153"/>
    </location>
</feature>
<organism evidence="3 4">
    <name type="scientific">Monopterus albus</name>
    <name type="common">Swamp eel</name>
    <dbReference type="NCBI Taxonomy" id="43700"/>
    <lineage>
        <taxon>Eukaryota</taxon>
        <taxon>Metazoa</taxon>
        <taxon>Chordata</taxon>
        <taxon>Craniata</taxon>
        <taxon>Vertebrata</taxon>
        <taxon>Euteleostomi</taxon>
        <taxon>Actinopterygii</taxon>
        <taxon>Neopterygii</taxon>
        <taxon>Teleostei</taxon>
        <taxon>Neoteleostei</taxon>
        <taxon>Acanthomorphata</taxon>
        <taxon>Anabantaria</taxon>
        <taxon>Synbranchiformes</taxon>
        <taxon>Synbranchidae</taxon>
        <taxon>Monopterus</taxon>
    </lineage>
</organism>
<dbReference type="Ensembl" id="ENSMALT00000023717.1">
    <property type="protein sequence ID" value="ENSMALP00000023269.1"/>
    <property type="gene ID" value="ENSMALG00000016223.1"/>
</dbReference>
<dbReference type="AlphaFoldDB" id="A0A3Q3JTE2"/>
<dbReference type="InterPro" id="IPR000477">
    <property type="entry name" value="RT_dom"/>
</dbReference>
<sequence length="215" mass="24295">DSINVGSLLLILTSAFDTVDHGILINRLQSLGFSETVLRWFSSYLMAALFCGVPQGSVLGPLLFLLYIYIHCVRLSGALAMCLIIFMQMIFKFIVLLMIHQLAILLECLSSIKIWLNNNYLCINSNKTETLIVAPDTKIAGIKQHLGLLGSSVQLSLRSLAPTWTNSAPWNNFRFFHFRLHLVKNEPDHSSCFYFTLSRLLKLSASQTYLLCSRF</sequence>
<evidence type="ECO:0000313" key="4">
    <source>
        <dbReference type="Proteomes" id="UP000261600"/>
    </source>
</evidence>
<evidence type="ECO:0000259" key="2">
    <source>
        <dbReference type="PROSITE" id="PS50878"/>
    </source>
</evidence>
<evidence type="ECO:0000256" key="1">
    <source>
        <dbReference type="SAM" id="Phobius"/>
    </source>
</evidence>
<feature type="transmembrane region" description="Helical" evidence="1">
    <location>
        <begin position="62"/>
        <end position="86"/>
    </location>
</feature>
<dbReference type="Pfam" id="PF00078">
    <property type="entry name" value="RVT_1"/>
    <property type="match status" value="1"/>
</dbReference>
<reference evidence="3" key="1">
    <citation type="submission" date="2025-08" db="UniProtKB">
        <authorList>
            <consortium name="Ensembl"/>
        </authorList>
    </citation>
    <scope>IDENTIFICATION</scope>
</reference>
<dbReference type="PROSITE" id="PS50878">
    <property type="entry name" value="RT_POL"/>
    <property type="match status" value="1"/>
</dbReference>
<name>A0A3Q3JTE2_MONAL</name>
<keyword evidence="1" id="KW-0472">Membrane</keyword>
<keyword evidence="1" id="KW-1133">Transmembrane helix</keyword>
<dbReference type="Proteomes" id="UP000261600">
    <property type="component" value="Unplaced"/>
</dbReference>